<proteinExistence type="predicted"/>
<dbReference type="Gene3D" id="3.30.60.230">
    <property type="entry name" value="Lsr2, dimerization domain"/>
    <property type="match status" value="1"/>
</dbReference>
<evidence type="ECO:0000313" key="5">
    <source>
        <dbReference type="EMBL" id="GAA2009913.1"/>
    </source>
</evidence>
<dbReference type="RefSeq" id="WP_344309496.1">
    <property type="nucleotide sequence ID" value="NZ_BAAANO010000020.1"/>
</dbReference>
<sequence length="113" mass="12262">MAVKTVKILTDDIDGTEADETVAFSLDGKDYEMELSSDNAAALRNVLAPYVEKARRVTQPARTSAKPASRGKSESGLDIPAVRAWARSNGWPNLSDRGRIPREIQEAYIAAGN</sequence>
<dbReference type="InterPro" id="IPR024412">
    <property type="entry name" value="Lsr2_dim_dom"/>
</dbReference>
<dbReference type="Proteomes" id="UP001500755">
    <property type="component" value="Unassembled WGS sequence"/>
</dbReference>
<dbReference type="Pfam" id="PF11774">
    <property type="entry name" value="Lsr2"/>
    <property type="match status" value="1"/>
</dbReference>
<evidence type="ECO:0000313" key="6">
    <source>
        <dbReference type="Proteomes" id="UP001500755"/>
    </source>
</evidence>
<keyword evidence="6" id="KW-1185">Reference proteome</keyword>
<feature type="domain" description="Lsr2 DNA-binding" evidence="4">
    <location>
        <begin position="81"/>
        <end position="111"/>
    </location>
</feature>
<dbReference type="Pfam" id="PF23359">
    <property type="entry name" value="Lsr2_DNA-bd"/>
    <property type="match status" value="1"/>
</dbReference>
<evidence type="ECO:0000259" key="4">
    <source>
        <dbReference type="Pfam" id="PF23359"/>
    </source>
</evidence>
<feature type="region of interest" description="Disordered" evidence="2">
    <location>
        <begin position="55"/>
        <end position="76"/>
    </location>
</feature>
<name>A0ABP5EWX9_9MICO</name>
<dbReference type="Gene3D" id="4.10.320.10">
    <property type="entry name" value="E3-binding domain"/>
    <property type="match status" value="1"/>
</dbReference>
<evidence type="ECO:0000256" key="2">
    <source>
        <dbReference type="SAM" id="MobiDB-lite"/>
    </source>
</evidence>
<feature type="domain" description="Lsr2 dimerization" evidence="3">
    <location>
        <begin position="1"/>
        <end position="57"/>
    </location>
</feature>
<evidence type="ECO:0000256" key="1">
    <source>
        <dbReference type="ARBA" id="ARBA00023125"/>
    </source>
</evidence>
<gene>
    <name evidence="5" type="ORF">GCM10009755_21040</name>
</gene>
<dbReference type="InterPro" id="IPR042261">
    <property type="entry name" value="Lsr2-like_dimerization"/>
</dbReference>
<keyword evidence="1" id="KW-0238">DNA-binding</keyword>
<dbReference type="InterPro" id="IPR055370">
    <property type="entry name" value="Lsr2_DNA-bd"/>
</dbReference>
<dbReference type="EMBL" id="BAAANO010000020">
    <property type="protein sequence ID" value="GAA2009913.1"/>
    <property type="molecule type" value="Genomic_DNA"/>
</dbReference>
<protein>
    <submittedName>
        <fullName evidence="5">Lsr2 family protein</fullName>
    </submittedName>
</protein>
<comment type="caution">
    <text evidence="5">The sequence shown here is derived from an EMBL/GenBank/DDBJ whole genome shotgun (WGS) entry which is preliminary data.</text>
</comment>
<evidence type="ECO:0000259" key="3">
    <source>
        <dbReference type="Pfam" id="PF11774"/>
    </source>
</evidence>
<reference evidence="6" key="1">
    <citation type="journal article" date="2019" name="Int. J. Syst. Evol. Microbiol.">
        <title>The Global Catalogue of Microorganisms (GCM) 10K type strain sequencing project: providing services to taxonomists for standard genome sequencing and annotation.</title>
        <authorList>
            <consortium name="The Broad Institute Genomics Platform"/>
            <consortium name="The Broad Institute Genome Sequencing Center for Infectious Disease"/>
            <person name="Wu L."/>
            <person name="Ma J."/>
        </authorList>
    </citation>
    <scope>NUCLEOTIDE SEQUENCE [LARGE SCALE GENOMIC DNA]</scope>
    <source>
        <strain evidence="6">JCM 14546</strain>
    </source>
</reference>
<organism evidence="5 6">
    <name type="scientific">Brevibacterium samyangense</name>
    <dbReference type="NCBI Taxonomy" id="366888"/>
    <lineage>
        <taxon>Bacteria</taxon>
        <taxon>Bacillati</taxon>
        <taxon>Actinomycetota</taxon>
        <taxon>Actinomycetes</taxon>
        <taxon>Micrococcales</taxon>
        <taxon>Brevibacteriaceae</taxon>
        <taxon>Brevibacterium</taxon>
    </lineage>
</organism>
<dbReference type="InterPro" id="IPR036625">
    <property type="entry name" value="E3-bd_dom_sf"/>
</dbReference>
<accession>A0ABP5EWX9</accession>